<evidence type="ECO:0000256" key="1">
    <source>
        <dbReference type="ARBA" id="ARBA00022679"/>
    </source>
</evidence>
<dbReference type="Proteomes" id="UP000316621">
    <property type="component" value="Chromosome 3"/>
</dbReference>
<proteinExistence type="predicted"/>
<evidence type="ECO:0000313" key="3">
    <source>
        <dbReference type="Proteomes" id="UP000316621"/>
    </source>
</evidence>
<dbReference type="Gramene" id="RZC55375">
    <property type="protein sequence ID" value="RZC55375"/>
    <property type="gene ID" value="C5167_014244"/>
</dbReference>
<dbReference type="InterPro" id="IPR023213">
    <property type="entry name" value="CAT-like_dom_sf"/>
</dbReference>
<dbReference type="InterPro" id="IPR051283">
    <property type="entry name" value="Sec_Metabolite_Acyltrans"/>
</dbReference>
<keyword evidence="1" id="KW-0808">Transferase</keyword>
<dbReference type="Pfam" id="PF02458">
    <property type="entry name" value="Transferase"/>
    <property type="match status" value="1"/>
</dbReference>
<gene>
    <name evidence="2" type="ORF">C5167_014244</name>
</gene>
<keyword evidence="3" id="KW-1185">Reference proteome</keyword>
<reference evidence="2 3" key="1">
    <citation type="journal article" date="2018" name="Science">
        <title>The opium poppy genome and morphinan production.</title>
        <authorList>
            <person name="Guo L."/>
            <person name="Winzer T."/>
            <person name="Yang X."/>
            <person name="Li Y."/>
            <person name="Ning Z."/>
            <person name="He Z."/>
            <person name="Teodor R."/>
            <person name="Lu Y."/>
            <person name="Bowser T.A."/>
            <person name="Graham I.A."/>
            <person name="Ye K."/>
        </authorList>
    </citation>
    <scope>NUCLEOTIDE SEQUENCE [LARGE SCALE GENOMIC DNA]</scope>
    <source>
        <strain evidence="3">cv. HN1</strain>
        <tissue evidence="2">Leaves</tissue>
    </source>
</reference>
<dbReference type="PANTHER" id="PTHR31896:SF43">
    <property type="entry name" value="PROTEIN ENHANCED PSEUDOMONAS SUSCEPTIBILITY 1"/>
    <property type="match status" value="1"/>
</dbReference>
<dbReference type="AlphaFoldDB" id="A0A4Y7J6V4"/>
<name>A0A4Y7J6V4_PAPSO</name>
<protein>
    <submittedName>
        <fullName evidence="2">Uncharacterized protein</fullName>
    </submittedName>
</protein>
<dbReference type="OrthoDB" id="1862401at2759"/>
<sequence>MENREIQYISTSTIHPANECGNDRNQRIELTVWDLMLLPHQYMQRGLVYCYPKEQERDQETKCMAMIISHLKTSLSRTLDHFFPFAGRLTTTKHSDEMNNDDSTTFTSVYIDCNSSGVEFVHAVANVAVSDIIMPNYIPHIVRSFFTLKGVMNYEGQSRPLLSVQVTELIDGIFIGCSINHSVCDGSSFWHFFNSWSEISRGGASSENYISCPPVLKRWFLKSTDYPIRLPFSIDDKHFAEKYRYTAPPSFEVRIFHFTPEYIAKLKEKANSISDEESHTDKIVLSSFQALLAHVWIAVTRARRLDPEEMTSYQLVIGNRARLNPPLPNNYFGNSFLVGEATTKVGDLLERGIRWGALLLKKVVMSYDDAKIRSYCDAWMDKPELLALNDKVSANTLMTGGSPRFNMYGNNFGWGDPVVVRGGISNKRPGEITAIPGSVQGSVDLEVYHSLKTLKAMGDDVEFIDVQKSSR</sequence>
<dbReference type="EMBL" id="CM010717">
    <property type="protein sequence ID" value="RZC55375.1"/>
    <property type="molecule type" value="Genomic_DNA"/>
</dbReference>
<evidence type="ECO:0000313" key="2">
    <source>
        <dbReference type="EMBL" id="RZC55375.1"/>
    </source>
</evidence>
<dbReference type="GO" id="GO:0016740">
    <property type="term" value="F:transferase activity"/>
    <property type="evidence" value="ECO:0007669"/>
    <property type="project" value="UniProtKB-KW"/>
</dbReference>
<dbReference type="PANTHER" id="PTHR31896">
    <property type="entry name" value="FAMILY REGULATORY PROTEIN, PUTATIVE (AFU_ORTHOLOGUE AFUA_3G14730)-RELATED"/>
    <property type="match status" value="1"/>
</dbReference>
<dbReference type="Gene3D" id="3.30.559.10">
    <property type="entry name" value="Chloramphenicol acetyltransferase-like domain"/>
    <property type="match status" value="2"/>
</dbReference>
<organism evidence="2 3">
    <name type="scientific">Papaver somniferum</name>
    <name type="common">Opium poppy</name>
    <dbReference type="NCBI Taxonomy" id="3469"/>
    <lineage>
        <taxon>Eukaryota</taxon>
        <taxon>Viridiplantae</taxon>
        <taxon>Streptophyta</taxon>
        <taxon>Embryophyta</taxon>
        <taxon>Tracheophyta</taxon>
        <taxon>Spermatophyta</taxon>
        <taxon>Magnoliopsida</taxon>
        <taxon>Ranunculales</taxon>
        <taxon>Papaveraceae</taxon>
        <taxon>Papaveroideae</taxon>
        <taxon>Papaver</taxon>
    </lineage>
</organism>
<dbReference type="OMA" id="ENGIWIY"/>
<accession>A0A4Y7J6V4</accession>